<accession>A0ABR3UYD1</accession>
<evidence type="ECO:0000313" key="3">
    <source>
        <dbReference type="Proteomes" id="UP001578633"/>
    </source>
</evidence>
<evidence type="ECO:0000313" key="2">
    <source>
        <dbReference type="EMBL" id="KAL1801461.1"/>
    </source>
</evidence>
<proteinExistence type="predicted"/>
<feature type="region of interest" description="Disordered" evidence="1">
    <location>
        <begin position="283"/>
        <end position="314"/>
    </location>
</feature>
<dbReference type="GeneID" id="96082125"/>
<dbReference type="Proteomes" id="UP001578633">
    <property type="component" value="Chromosome 1"/>
</dbReference>
<dbReference type="EMBL" id="JBHGVX010000001">
    <property type="protein sequence ID" value="KAL1801461.1"/>
    <property type="molecule type" value="Genomic_DNA"/>
</dbReference>
<sequence length="314" mass="35686">MHNDTNAFMAIKITLHCPSTERTKKFIILPSDKHSSLLYDIRSVFGINYAAAYDIRARPIENLRDCVSGQIVQIAARKDEIMKYYKPWRCIIYNGEDSADVDWMTDCAGLAWEDLTDQQKCAHITCVSSAGAKPGAFVQANTIRITRPYAAVQEEVREILASGPDQMCTQYDVGMAIFYHWNWKWEVFLPASMQPEDPKDMSPKVLSLLVVLSSFTHGSARKVRAYIVEAVKARLSDLEDGEIEDQVVRREDGEVKDLLLQEEDIVHVICTLYEKAGSLKARTDLAEEDKAKERARKETWSMSRRPESTGKEKV</sequence>
<dbReference type="RefSeq" id="XP_069312045.1">
    <property type="nucleotide sequence ID" value="XM_069447135.1"/>
</dbReference>
<name>A0ABR3UYD1_9PLEO</name>
<protein>
    <submittedName>
        <fullName evidence="2">Uncharacterized protein</fullName>
    </submittedName>
</protein>
<reference evidence="2 3" key="1">
    <citation type="submission" date="2024-09" db="EMBL/GenBank/DDBJ databases">
        <title>T2T genomes of carrot and Alternaria dauci and their utility for understanding host-pathogen interaction during carrot leaf blight disease.</title>
        <authorList>
            <person name="Liu W."/>
            <person name="Xu S."/>
            <person name="Ou C."/>
            <person name="Liu X."/>
            <person name="Zhuang F."/>
            <person name="Deng X.W."/>
        </authorList>
    </citation>
    <scope>NUCLEOTIDE SEQUENCE [LARGE SCALE GENOMIC DNA]</scope>
    <source>
        <strain evidence="2 3">A2016</strain>
    </source>
</reference>
<comment type="caution">
    <text evidence="2">The sequence shown here is derived from an EMBL/GenBank/DDBJ whole genome shotgun (WGS) entry which is preliminary data.</text>
</comment>
<evidence type="ECO:0000256" key="1">
    <source>
        <dbReference type="SAM" id="MobiDB-lite"/>
    </source>
</evidence>
<gene>
    <name evidence="2" type="ORF">ACET3X_001803</name>
</gene>
<keyword evidence="3" id="KW-1185">Reference proteome</keyword>
<organism evidence="2 3">
    <name type="scientific">Alternaria dauci</name>
    <dbReference type="NCBI Taxonomy" id="48095"/>
    <lineage>
        <taxon>Eukaryota</taxon>
        <taxon>Fungi</taxon>
        <taxon>Dikarya</taxon>
        <taxon>Ascomycota</taxon>
        <taxon>Pezizomycotina</taxon>
        <taxon>Dothideomycetes</taxon>
        <taxon>Pleosporomycetidae</taxon>
        <taxon>Pleosporales</taxon>
        <taxon>Pleosporineae</taxon>
        <taxon>Pleosporaceae</taxon>
        <taxon>Alternaria</taxon>
        <taxon>Alternaria sect. Porri</taxon>
    </lineage>
</organism>